<sequence>MNEQLRRVWFWPLVLAVFTTTGLVSALFSEGWGDVWAWVALATPLAAIGWCCSRGAPARSSAP</sequence>
<evidence type="ECO:0000313" key="3">
    <source>
        <dbReference type="Proteomes" id="UP000599109"/>
    </source>
</evidence>
<organism evidence="2 3">
    <name type="scientific">Ramlibacter monticola</name>
    <dbReference type="NCBI Taxonomy" id="1926872"/>
    <lineage>
        <taxon>Bacteria</taxon>
        <taxon>Pseudomonadati</taxon>
        <taxon>Pseudomonadota</taxon>
        <taxon>Betaproteobacteria</taxon>
        <taxon>Burkholderiales</taxon>
        <taxon>Comamonadaceae</taxon>
        <taxon>Ramlibacter</taxon>
    </lineage>
</organism>
<feature type="transmembrane region" description="Helical" evidence="1">
    <location>
        <begin position="35"/>
        <end position="53"/>
    </location>
</feature>
<keyword evidence="1" id="KW-0812">Transmembrane</keyword>
<accession>A0A936Z2Z3</accession>
<keyword evidence="1" id="KW-1133">Transmembrane helix</keyword>
<evidence type="ECO:0000256" key="1">
    <source>
        <dbReference type="SAM" id="Phobius"/>
    </source>
</evidence>
<dbReference type="RefSeq" id="WP_201676684.1">
    <property type="nucleotide sequence ID" value="NZ_JAEQNE010000007.1"/>
</dbReference>
<name>A0A936Z2Z3_9BURK</name>
<keyword evidence="3" id="KW-1185">Reference proteome</keyword>
<evidence type="ECO:0000313" key="2">
    <source>
        <dbReference type="EMBL" id="MBL0394014.1"/>
    </source>
</evidence>
<reference evidence="2 3" key="1">
    <citation type="journal article" date="2017" name="Int. J. Syst. Evol. Microbiol.">
        <title>Ramlibacter monticola sp. nov., isolated from forest soil.</title>
        <authorList>
            <person name="Chaudhary D.K."/>
            <person name="Kim J."/>
        </authorList>
    </citation>
    <scope>NUCLEOTIDE SEQUENCE [LARGE SCALE GENOMIC DNA]</scope>
    <source>
        <strain evidence="2 3">KACC 19175</strain>
    </source>
</reference>
<dbReference type="AlphaFoldDB" id="A0A936Z2Z3"/>
<protein>
    <recommendedName>
        <fullName evidence="4">DUF4175 domain-containing protein</fullName>
    </recommendedName>
</protein>
<dbReference type="Proteomes" id="UP000599109">
    <property type="component" value="Unassembled WGS sequence"/>
</dbReference>
<feature type="transmembrane region" description="Helical" evidence="1">
    <location>
        <begin position="9"/>
        <end position="29"/>
    </location>
</feature>
<evidence type="ECO:0008006" key="4">
    <source>
        <dbReference type="Google" id="ProtNLM"/>
    </source>
</evidence>
<gene>
    <name evidence="2" type="ORF">JJ685_22945</name>
</gene>
<dbReference type="EMBL" id="JAEQNE010000007">
    <property type="protein sequence ID" value="MBL0394014.1"/>
    <property type="molecule type" value="Genomic_DNA"/>
</dbReference>
<keyword evidence="1" id="KW-0472">Membrane</keyword>
<comment type="caution">
    <text evidence="2">The sequence shown here is derived from an EMBL/GenBank/DDBJ whole genome shotgun (WGS) entry which is preliminary data.</text>
</comment>
<proteinExistence type="predicted"/>